<sequence length="110" mass="12514">MKKDEVWAACKLQALYRGWKGRRWAREVALRVLDPPSRAPSPPLEDEQHEEFVGLHAVHLEKALSEVEEKREAEERKAANLAAPPKFIVTHDPLSFLNVAMTKRFASASK</sequence>
<proteinExistence type="predicted"/>
<reference evidence="1" key="1">
    <citation type="submission" date="2021-01" db="EMBL/GenBank/DDBJ databases">
        <authorList>
            <person name="Corre E."/>
            <person name="Pelletier E."/>
            <person name="Niang G."/>
            <person name="Scheremetjew M."/>
            <person name="Finn R."/>
            <person name="Kale V."/>
            <person name="Holt S."/>
            <person name="Cochrane G."/>
            <person name="Meng A."/>
            <person name="Brown T."/>
            <person name="Cohen L."/>
        </authorList>
    </citation>
    <scope>NUCLEOTIDE SEQUENCE</scope>
    <source>
        <strain evidence="1">NIES-2562</strain>
    </source>
</reference>
<organism evidence="1">
    <name type="scientific">Palpitomonas bilix</name>
    <dbReference type="NCBI Taxonomy" id="652834"/>
    <lineage>
        <taxon>Eukaryota</taxon>
        <taxon>Eukaryota incertae sedis</taxon>
    </lineage>
</organism>
<dbReference type="EMBL" id="HBIB01016987">
    <property type="protein sequence ID" value="CAE0248790.1"/>
    <property type="molecule type" value="Transcribed_RNA"/>
</dbReference>
<protein>
    <submittedName>
        <fullName evidence="1">Uncharacterized protein</fullName>
    </submittedName>
</protein>
<accession>A0A7S3D763</accession>
<evidence type="ECO:0000313" key="1">
    <source>
        <dbReference type="EMBL" id="CAE0248790.1"/>
    </source>
</evidence>
<dbReference type="AlphaFoldDB" id="A0A7S3D763"/>
<gene>
    <name evidence="1" type="ORF">PBIL07802_LOCUS10987</name>
</gene>
<dbReference type="PROSITE" id="PS50096">
    <property type="entry name" value="IQ"/>
    <property type="match status" value="1"/>
</dbReference>
<name>A0A7S3D763_9EUKA</name>